<sequence length="264" mass="28619">MSQKTPRLALLLCDTPIPAVLQSSGDYHEIFKTFFRSALPSELVDFAIDAYDIRNKMEYPGDSQLDDYAGVVITGSAASAYEDVPWISNLVKWVANISTAKPELKIIGICFGHQIIARALGEDCVPNGGKWEVGVTEVGLTDLGKRIFGADVLNIQQMHRDHVPTIPPSCHLLGSTSVSMNQGFVRFSPPTGGISAEKALPHIQILTLQGHPEFTASIVKELVDLRSANGIIDTETADDARARANLRNDGVDVAGKAIWQVIRA</sequence>
<dbReference type="InterPro" id="IPR029062">
    <property type="entry name" value="Class_I_gatase-like"/>
</dbReference>
<dbReference type="InParanoid" id="W4JPT3"/>
<dbReference type="InterPro" id="IPR044992">
    <property type="entry name" value="ChyE-like"/>
</dbReference>
<dbReference type="GO" id="GO:0005634">
    <property type="term" value="C:nucleus"/>
    <property type="evidence" value="ECO:0007669"/>
    <property type="project" value="TreeGrafter"/>
</dbReference>
<dbReference type="PANTHER" id="PTHR42695">
    <property type="entry name" value="GLUTAMINE AMIDOTRANSFERASE YLR126C-RELATED"/>
    <property type="match status" value="1"/>
</dbReference>
<evidence type="ECO:0000313" key="3">
    <source>
        <dbReference type="Proteomes" id="UP000030671"/>
    </source>
</evidence>
<dbReference type="GeneID" id="20666958"/>
<dbReference type="GO" id="GO:0005829">
    <property type="term" value="C:cytosol"/>
    <property type="evidence" value="ECO:0007669"/>
    <property type="project" value="TreeGrafter"/>
</dbReference>
<reference evidence="2 3" key="1">
    <citation type="journal article" date="2012" name="New Phytol.">
        <title>Insight into trade-off between wood decay and parasitism from the genome of a fungal forest pathogen.</title>
        <authorList>
            <person name="Olson A."/>
            <person name="Aerts A."/>
            <person name="Asiegbu F."/>
            <person name="Belbahri L."/>
            <person name="Bouzid O."/>
            <person name="Broberg A."/>
            <person name="Canback B."/>
            <person name="Coutinho P.M."/>
            <person name="Cullen D."/>
            <person name="Dalman K."/>
            <person name="Deflorio G."/>
            <person name="van Diepen L.T."/>
            <person name="Dunand C."/>
            <person name="Duplessis S."/>
            <person name="Durling M."/>
            <person name="Gonthier P."/>
            <person name="Grimwood J."/>
            <person name="Fossdal C.G."/>
            <person name="Hansson D."/>
            <person name="Henrissat B."/>
            <person name="Hietala A."/>
            <person name="Himmelstrand K."/>
            <person name="Hoffmeister D."/>
            <person name="Hogberg N."/>
            <person name="James T.Y."/>
            <person name="Karlsson M."/>
            <person name="Kohler A."/>
            <person name="Kues U."/>
            <person name="Lee Y.H."/>
            <person name="Lin Y.C."/>
            <person name="Lind M."/>
            <person name="Lindquist E."/>
            <person name="Lombard V."/>
            <person name="Lucas S."/>
            <person name="Lunden K."/>
            <person name="Morin E."/>
            <person name="Murat C."/>
            <person name="Park J."/>
            <person name="Raffaello T."/>
            <person name="Rouze P."/>
            <person name="Salamov A."/>
            <person name="Schmutz J."/>
            <person name="Solheim H."/>
            <person name="Stahlberg J."/>
            <person name="Velez H."/>
            <person name="de Vries R.P."/>
            <person name="Wiebenga A."/>
            <person name="Woodward S."/>
            <person name="Yakovlev I."/>
            <person name="Garbelotto M."/>
            <person name="Martin F."/>
            <person name="Grigoriev I.V."/>
            <person name="Stenlid J."/>
        </authorList>
    </citation>
    <scope>NUCLEOTIDE SEQUENCE [LARGE SCALE GENOMIC DNA]</scope>
    <source>
        <strain evidence="2 3">TC 32-1</strain>
    </source>
</reference>
<dbReference type="SUPFAM" id="SSF52317">
    <property type="entry name" value="Class I glutamine amidotransferase-like"/>
    <property type="match status" value="1"/>
</dbReference>
<dbReference type="AlphaFoldDB" id="W4JPT3"/>
<evidence type="ECO:0000259" key="1">
    <source>
        <dbReference type="Pfam" id="PF00117"/>
    </source>
</evidence>
<dbReference type="Gene3D" id="3.40.50.880">
    <property type="match status" value="1"/>
</dbReference>
<dbReference type="FunCoup" id="W4JPT3">
    <property type="interactions" value="229"/>
</dbReference>
<dbReference type="KEGG" id="hir:HETIRDRAFT_126838"/>
<evidence type="ECO:0000313" key="2">
    <source>
        <dbReference type="EMBL" id="ETW75479.1"/>
    </source>
</evidence>
<dbReference type="OrthoDB" id="92161at2759"/>
<dbReference type="EMBL" id="KI925466">
    <property type="protein sequence ID" value="ETW75479.1"/>
    <property type="molecule type" value="Genomic_DNA"/>
</dbReference>
<dbReference type="PROSITE" id="PS51273">
    <property type="entry name" value="GATASE_TYPE_1"/>
    <property type="match status" value="1"/>
</dbReference>
<dbReference type="InterPro" id="IPR017926">
    <property type="entry name" value="GATASE"/>
</dbReference>
<accession>W4JPT3</accession>
<dbReference type="RefSeq" id="XP_009552892.1">
    <property type="nucleotide sequence ID" value="XM_009554597.1"/>
</dbReference>
<gene>
    <name evidence="2" type="ORF">HETIRDRAFT_126838</name>
</gene>
<dbReference type="Pfam" id="PF00117">
    <property type="entry name" value="GATase"/>
    <property type="match status" value="1"/>
</dbReference>
<feature type="domain" description="Glutamine amidotransferase" evidence="1">
    <location>
        <begin position="60"/>
        <end position="217"/>
    </location>
</feature>
<keyword evidence="3" id="KW-1185">Reference proteome</keyword>
<protein>
    <recommendedName>
        <fullName evidence="1">Glutamine amidotransferase domain-containing protein</fullName>
    </recommendedName>
</protein>
<organism evidence="2 3">
    <name type="scientific">Heterobasidion irregulare (strain TC 32-1)</name>
    <dbReference type="NCBI Taxonomy" id="747525"/>
    <lineage>
        <taxon>Eukaryota</taxon>
        <taxon>Fungi</taxon>
        <taxon>Dikarya</taxon>
        <taxon>Basidiomycota</taxon>
        <taxon>Agaricomycotina</taxon>
        <taxon>Agaricomycetes</taxon>
        <taxon>Russulales</taxon>
        <taxon>Bondarzewiaceae</taxon>
        <taxon>Heterobasidion</taxon>
        <taxon>Heterobasidion annosum species complex</taxon>
    </lineage>
</organism>
<dbReference type="eggNOG" id="KOG3179">
    <property type="taxonomic scope" value="Eukaryota"/>
</dbReference>
<dbReference type="CDD" id="cd01741">
    <property type="entry name" value="GATase1_1"/>
    <property type="match status" value="1"/>
</dbReference>
<dbReference type="HOGENOM" id="CLU_054974_0_2_1"/>
<proteinExistence type="predicted"/>
<dbReference type="STRING" id="747525.W4JPT3"/>
<dbReference type="PANTHER" id="PTHR42695:SF5">
    <property type="entry name" value="GLUTAMINE AMIDOTRANSFERASE YLR126C-RELATED"/>
    <property type="match status" value="1"/>
</dbReference>
<dbReference type="Proteomes" id="UP000030671">
    <property type="component" value="Unassembled WGS sequence"/>
</dbReference>
<name>W4JPT3_HETIT</name>